<feature type="signal peptide" evidence="1">
    <location>
        <begin position="1"/>
        <end position="20"/>
    </location>
</feature>
<dbReference type="AlphaFoldDB" id="A0A7J7L7G5"/>
<proteinExistence type="predicted"/>
<dbReference type="InterPro" id="IPR025521">
    <property type="entry name" value="Neprosin_propep"/>
</dbReference>
<organism evidence="3 4">
    <name type="scientific">Kingdonia uniflora</name>
    <dbReference type="NCBI Taxonomy" id="39325"/>
    <lineage>
        <taxon>Eukaryota</taxon>
        <taxon>Viridiplantae</taxon>
        <taxon>Streptophyta</taxon>
        <taxon>Embryophyta</taxon>
        <taxon>Tracheophyta</taxon>
        <taxon>Spermatophyta</taxon>
        <taxon>Magnoliopsida</taxon>
        <taxon>Ranunculales</taxon>
        <taxon>Circaeasteraceae</taxon>
        <taxon>Kingdonia</taxon>
    </lineage>
</organism>
<sequence length="336" mass="37819">MQESVVIVMLLLLLVYRVVGESIVLSEEGFKSERPVSDGRVVETQIKSKHGVYDCVDVHKQPSLDHPLLKNHTIQVRPSTALRNMSHEASLKSGHSTTKGIYTKTNGPQKYHGVTAVMSVYNPAVKSQQFSGAEISVEVGPPDQLNYIRAGWMVNHLNGGDTRTRVFISWSAGSKDICFNSHCNGFISVSRNPIDMVIDPTSVKRTNLVGLPLTICQDSNTRNWWLLSEGNYMGYWPKEILPQLSNGGDSIKIGGRVYAQDLKAFPPMGSGHWKNTDYTWTAYFNKIYFYDGYRWFIPDNAYIDAIWYGSYYRAADNSFKQGDKKYSFVYGGPNRG</sequence>
<gene>
    <name evidence="3" type="ORF">GIB67_022556</name>
</gene>
<dbReference type="OrthoDB" id="1022767at2759"/>
<dbReference type="InterPro" id="IPR004314">
    <property type="entry name" value="Neprosin"/>
</dbReference>
<keyword evidence="4" id="KW-1185">Reference proteome</keyword>
<dbReference type="PANTHER" id="PTHR31589:SF110">
    <property type="entry name" value="PROTEIN, PUTATIVE (DUF239)-RELATED"/>
    <property type="match status" value="1"/>
</dbReference>
<dbReference type="PANTHER" id="PTHR31589">
    <property type="entry name" value="PROTEIN, PUTATIVE (DUF239)-RELATED-RELATED"/>
    <property type="match status" value="1"/>
</dbReference>
<dbReference type="Pfam" id="PF03080">
    <property type="entry name" value="Neprosin"/>
    <property type="match status" value="1"/>
</dbReference>
<protein>
    <recommendedName>
        <fullName evidence="2">Neprosin PEP catalytic domain-containing protein</fullName>
    </recommendedName>
</protein>
<keyword evidence="1" id="KW-0732">Signal</keyword>
<feature type="chain" id="PRO_5029588934" description="Neprosin PEP catalytic domain-containing protein" evidence="1">
    <location>
        <begin position="21"/>
        <end position="336"/>
    </location>
</feature>
<dbReference type="Proteomes" id="UP000541444">
    <property type="component" value="Unassembled WGS sequence"/>
</dbReference>
<feature type="domain" description="Neprosin PEP catalytic" evidence="2">
    <location>
        <begin position="90"/>
        <end position="336"/>
    </location>
</feature>
<dbReference type="InterPro" id="IPR053168">
    <property type="entry name" value="Glutamic_endopeptidase"/>
</dbReference>
<dbReference type="EMBL" id="JACGCM010002569">
    <property type="protein sequence ID" value="KAF6138522.1"/>
    <property type="molecule type" value="Genomic_DNA"/>
</dbReference>
<accession>A0A7J7L7G5</accession>
<evidence type="ECO:0000259" key="2">
    <source>
        <dbReference type="PROSITE" id="PS52045"/>
    </source>
</evidence>
<evidence type="ECO:0000313" key="4">
    <source>
        <dbReference type="Proteomes" id="UP000541444"/>
    </source>
</evidence>
<dbReference type="PROSITE" id="PS52045">
    <property type="entry name" value="NEPROSIN_PEP_CD"/>
    <property type="match status" value="1"/>
</dbReference>
<comment type="caution">
    <text evidence="3">The sequence shown here is derived from an EMBL/GenBank/DDBJ whole genome shotgun (WGS) entry which is preliminary data.</text>
</comment>
<evidence type="ECO:0000256" key="1">
    <source>
        <dbReference type="SAM" id="SignalP"/>
    </source>
</evidence>
<reference evidence="3 4" key="1">
    <citation type="journal article" date="2020" name="IScience">
        <title>Genome Sequencing of the Endangered Kingdonia uniflora (Circaeasteraceae, Ranunculales) Reveals Potential Mechanisms of Evolutionary Specialization.</title>
        <authorList>
            <person name="Sun Y."/>
            <person name="Deng T."/>
            <person name="Zhang A."/>
            <person name="Moore M.J."/>
            <person name="Landis J.B."/>
            <person name="Lin N."/>
            <person name="Zhang H."/>
            <person name="Zhang X."/>
            <person name="Huang J."/>
            <person name="Zhang X."/>
            <person name="Sun H."/>
            <person name="Wang H."/>
        </authorList>
    </citation>
    <scope>NUCLEOTIDE SEQUENCE [LARGE SCALE GENOMIC DNA]</scope>
    <source>
        <strain evidence="3">TB1705</strain>
        <tissue evidence="3">Leaf</tissue>
    </source>
</reference>
<name>A0A7J7L7G5_9MAGN</name>
<dbReference type="Pfam" id="PF14365">
    <property type="entry name" value="Neprosin_AP"/>
    <property type="match status" value="1"/>
</dbReference>
<evidence type="ECO:0000313" key="3">
    <source>
        <dbReference type="EMBL" id="KAF6138522.1"/>
    </source>
</evidence>